<dbReference type="Proteomes" id="UP000291269">
    <property type="component" value="Unassembled WGS sequence"/>
</dbReference>
<comment type="caution">
    <text evidence="2">The sequence shown here is derived from an EMBL/GenBank/DDBJ whole genome shotgun (WGS) entry which is preliminary data.</text>
</comment>
<dbReference type="AlphaFoldDB" id="A0A4V1QV68"/>
<evidence type="ECO:0000313" key="2">
    <source>
        <dbReference type="EMBL" id="RXZ61606.1"/>
    </source>
</evidence>
<feature type="transmembrane region" description="Helical" evidence="1">
    <location>
        <begin position="620"/>
        <end position="640"/>
    </location>
</feature>
<sequence>MTMIRGGLWPALHVKAETDRALNYDKTDVLDDLGSSTVEGKPFNVNDYPRNPFGTVQVITFAEYCYSQYENGNGNYALYVYVYNPALVEFAAISTQNKIEISSDFYFENEEGNPGTVKDYAKFPLIFCNASTGAYENRFLKFRIKDENKTIFNAEREREAATGSRYYHISGIELYENNSDKTTAQEYWVNKYFQFSGYAEGYGDSKFPFQCDAAGNAEAVQLKVQHTYYRTASSGKGKNYQNQLDTVYFAVPKRLFDTYGELQRIKAEWWEYKTKEFVVTSNAEFYNAVQQYLGKTVESKKGEISMNEPVLNDDIGYALANEMKTISSWGIETYESAKWGWNLAVSSRIEEICDRLTLLFLTDDIDGYDPYKTDTAGTVNGNLLYDHIIAYGKSYDSGRLPVKDGSISADLFESDIDDSRKIDNEQGKIQQGYSYYDFDADTDLQKLISWKDGDPSFWENWNEYGFWETIFGKIPSETGREISPIQVLKENDLKGTDQEISERLLVNIKDVQTIKDAYSDAVKVDPLDKTDEECYLVMFRFAASDYYAAPVDIYKSDLWGTVKKGQAYFARQSVFFDFDIIDLTFHKDGMYMVIPAVSDPIDIINGLTPPGDMGNNLPDWLKYVLLAIGLLIALPVLYWILKIVVWLIQIIFKGIASVFRGIGKSAKKRNEKKNKRKNE</sequence>
<gene>
    <name evidence="2" type="ORF">ESZ91_04210</name>
</gene>
<dbReference type="RefSeq" id="WP_129224436.1">
    <property type="nucleotide sequence ID" value="NZ_SDOZ01000002.1"/>
</dbReference>
<keyword evidence="1" id="KW-0472">Membrane</keyword>
<reference evidence="2 3" key="1">
    <citation type="journal article" date="2019" name="Gut">
        <title>Antibiotics-induced monodominance of a novel gut bacterial order.</title>
        <authorList>
            <person name="Hildebrand F."/>
            <person name="Moitinho-Silva L."/>
            <person name="Blasche S."/>
            <person name="Jahn M.T."/>
            <person name="Gossmann T.I."/>
            <person name="Heuerta-Cepas J."/>
            <person name="Hercog R."/>
            <person name="Luetge M."/>
            <person name="Bahram M."/>
            <person name="Pryszlak A."/>
            <person name="Alves R.J."/>
            <person name="Waszak S.M."/>
            <person name="Zhu A."/>
            <person name="Ye L."/>
            <person name="Costea P.I."/>
            <person name="Aalvink S."/>
            <person name="Belzer C."/>
            <person name="Forslund S.K."/>
            <person name="Sunagawa S."/>
            <person name="Hentschel U."/>
            <person name="Merten C."/>
            <person name="Patil K.R."/>
            <person name="Benes V."/>
            <person name="Bork P."/>
        </authorList>
    </citation>
    <scope>NUCLEOTIDE SEQUENCE [LARGE SCALE GENOMIC DNA]</scope>
    <source>
        <strain evidence="2 3">HDS1380</strain>
    </source>
</reference>
<keyword evidence="3" id="KW-1185">Reference proteome</keyword>
<accession>A0A4V1QV68</accession>
<protein>
    <submittedName>
        <fullName evidence="2">Uncharacterized protein</fullName>
    </submittedName>
</protein>
<organism evidence="2 3">
    <name type="scientific">Candidatus Borkfalkia ceftriaxoniphila</name>
    <dbReference type="NCBI Taxonomy" id="2508949"/>
    <lineage>
        <taxon>Bacteria</taxon>
        <taxon>Bacillati</taxon>
        <taxon>Bacillota</taxon>
        <taxon>Clostridia</taxon>
        <taxon>Christensenellales</taxon>
        <taxon>Christensenellaceae</taxon>
        <taxon>Candidatus Borkfalkia</taxon>
    </lineage>
</organism>
<keyword evidence="1" id="KW-1133">Transmembrane helix</keyword>
<name>A0A4V1QV68_9FIRM</name>
<evidence type="ECO:0000256" key="1">
    <source>
        <dbReference type="SAM" id="Phobius"/>
    </source>
</evidence>
<proteinExistence type="predicted"/>
<keyword evidence="1" id="KW-0812">Transmembrane</keyword>
<evidence type="ECO:0000313" key="3">
    <source>
        <dbReference type="Proteomes" id="UP000291269"/>
    </source>
</evidence>
<dbReference type="EMBL" id="SDOZ01000002">
    <property type="protein sequence ID" value="RXZ61606.1"/>
    <property type="molecule type" value="Genomic_DNA"/>
</dbReference>